<dbReference type="AlphaFoldDB" id="A0A6N3FR77"/>
<evidence type="ECO:0000256" key="3">
    <source>
        <dbReference type="ARBA" id="ARBA00023163"/>
    </source>
</evidence>
<dbReference type="Pfam" id="PF07702">
    <property type="entry name" value="UTRA"/>
    <property type="match status" value="1"/>
</dbReference>
<feature type="domain" description="HTH gntR-type" evidence="4">
    <location>
        <begin position="12"/>
        <end position="80"/>
    </location>
</feature>
<organism evidence="5">
    <name type="scientific">Phytobacter massiliensis</name>
    <dbReference type="NCBI Taxonomy" id="1485952"/>
    <lineage>
        <taxon>Bacteria</taxon>
        <taxon>Pseudomonadati</taxon>
        <taxon>Pseudomonadota</taxon>
        <taxon>Gammaproteobacteria</taxon>
        <taxon>Enterobacterales</taxon>
        <taxon>Enterobacteriaceae</taxon>
        <taxon>Phytobacter</taxon>
    </lineage>
</organism>
<dbReference type="PANTHER" id="PTHR44846">
    <property type="entry name" value="MANNOSYL-D-GLYCERATE TRANSPORT/METABOLISM SYSTEM REPRESSOR MNGR-RELATED"/>
    <property type="match status" value="1"/>
</dbReference>
<dbReference type="EMBL" id="CACRTZ010000032">
    <property type="protein sequence ID" value="VYU54977.1"/>
    <property type="molecule type" value="Genomic_DNA"/>
</dbReference>
<dbReference type="SUPFAM" id="SSF64288">
    <property type="entry name" value="Chorismate lyase-like"/>
    <property type="match status" value="1"/>
</dbReference>
<dbReference type="InterPro" id="IPR011663">
    <property type="entry name" value="UTRA"/>
</dbReference>
<dbReference type="InterPro" id="IPR036388">
    <property type="entry name" value="WH-like_DNA-bd_sf"/>
</dbReference>
<dbReference type="SMART" id="SM00866">
    <property type="entry name" value="UTRA"/>
    <property type="match status" value="1"/>
</dbReference>
<dbReference type="InterPro" id="IPR028978">
    <property type="entry name" value="Chorismate_lyase_/UTRA_dom_sf"/>
</dbReference>
<protein>
    <submittedName>
        <fullName evidence="5">Mannosyl-D-glycerate transport/metabolism system repressor MngR</fullName>
    </submittedName>
</protein>
<dbReference type="InterPro" id="IPR000524">
    <property type="entry name" value="Tscrpt_reg_HTH_GntR"/>
</dbReference>
<evidence type="ECO:0000313" key="5">
    <source>
        <dbReference type="EMBL" id="VYU54977.1"/>
    </source>
</evidence>
<dbReference type="RefSeq" id="WP_156566495.1">
    <property type="nucleotide sequence ID" value="NZ_CACRTZ010000032.1"/>
</dbReference>
<evidence type="ECO:0000259" key="4">
    <source>
        <dbReference type="PROSITE" id="PS50949"/>
    </source>
</evidence>
<keyword evidence="3" id="KW-0804">Transcription</keyword>
<dbReference type="SUPFAM" id="SSF46785">
    <property type="entry name" value="Winged helix' DNA-binding domain"/>
    <property type="match status" value="1"/>
</dbReference>
<dbReference type="Gene3D" id="1.10.10.10">
    <property type="entry name" value="Winged helix-like DNA-binding domain superfamily/Winged helix DNA-binding domain"/>
    <property type="match status" value="1"/>
</dbReference>
<dbReference type="PRINTS" id="PR00035">
    <property type="entry name" value="HTHGNTR"/>
</dbReference>
<dbReference type="PANTHER" id="PTHR44846:SF1">
    <property type="entry name" value="MANNOSYL-D-GLYCERATE TRANSPORT_METABOLISM SYSTEM REPRESSOR MNGR-RELATED"/>
    <property type="match status" value="1"/>
</dbReference>
<sequence length="241" mass="27300">MKEELDYSRGAKPLYAQLYDILLSRLKAGEYKKNDVLPTEAEFEELFGVSRITARRALAELAAKGLVKRQAGIGTMVISTSEKQDVKTRIRLVDGQQQQPISRNNLKLERLLPPAEVALAFGLDSETTVWRLVRTIFRLNEQPAQVNYIWLTPRLGELTLSDLEGGLYSLLEQRNENIESYQDIITAELPTEDDCAILKISAGEPLLVKTRRGYNDRGQLVEFGVARHLASCYQYIVENSR</sequence>
<dbReference type="GO" id="GO:0003677">
    <property type="term" value="F:DNA binding"/>
    <property type="evidence" value="ECO:0007669"/>
    <property type="project" value="UniProtKB-KW"/>
</dbReference>
<keyword evidence="1" id="KW-0805">Transcription regulation</keyword>
<dbReference type="SMART" id="SM00345">
    <property type="entry name" value="HTH_GNTR"/>
    <property type="match status" value="1"/>
</dbReference>
<evidence type="ECO:0000256" key="2">
    <source>
        <dbReference type="ARBA" id="ARBA00023125"/>
    </source>
</evidence>
<keyword evidence="2" id="KW-0238">DNA-binding</keyword>
<dbReference type="PROSITE" id="PS50949">
    <property type="entry name" value="HTH_GNTR"/>
    <property type="match status" value="1"/>
</dbReference>
<dbReference type="Pfam" id="PF00392">
    <property type="entry name" value="GntR"/>
    <property type="match status" value="1"/>
</dbReference>
<dbReference type="GO" id="GO:0003700">
    <property type="term" value="F:DNA-binding transcription factor activity"/>
    <property type="evidence" value="ECO:0007669"/>
    <property type="project" value="InterPro"/>
</dbReference>
<proteinExistence type="predicted"/>
<dbReference type="InterPro" id="IPR036390">
    <property type="entry name" value="WH_DNA-bd_sf"/>
</dbReference>
<gene>
    <name evidence="5" type="primary">mngR_3</name>
    <name evidence="5" type="ORF">EMLFYP7_02804</name>
</gene>
<dbReference type="GO" id="GO:0045892">
    <property type="term" value="P:negative regulation of DNA-templated transcription"/>
    <property type="evidence" value="ECO:0007669"/>
    <property type="project" value="TreeGrafter"/>
</dbReference>
<dbReference type="Gene3D" id="3.40.1410.10">
    <property type="entry name" value="Chorismate lyase-like"/>
    <property type="match status" value="1"/>
</dbReference>
<evidence type="ECO:0000256" key="1">
    <source>
        <dbReference type="ARBA" id="ARBA00023015"/>
    </source>
</evidence>
<reference evidence="5" key="1">
    <citation type="submission" date="2019-11" db="EMBL/GenBank/DDBJ databases">
        <authorList>
            <person name="Feng L."/>
        </authorList>
    </citation>
    <scope>NUCLEOTIDE SEQUENCE</scope>
    <source>
        <strain evidence="5">EMassiliensisLFYP7</strain>
    </source>
</reference>
<dbReference type="InterPro" id="IPR050679">
    <property type="entry name" value="Bact_HTH_transcr_reg"/>
</dbReference>
<accession>A0A6N3FR77</accession>
<name>A0A6N3FR77_9ENTR</name>